<dbReference type="EMBL" id="WHWB01034693">
    <property type="protein sequence ID" value="KAJ7405715.1"/>
    <property type="molecule type" value="Genomic_DNA"/>
</dbReference>
<sequence length="95" mass="10862">MPQGNLMMFNKAKCKVLHPGWSNLQYEYKLGDELIKNRPAEKHLRVLVDEKLDMSCVISKPTWYSIKSCVQVINGDVEENWAEDGGLKNSNGDHK</sequence>
<organism evidence="1 2">
    <name type="scientific">Willisornis vidua</name>
    <name type="common">Xingu scale-backed antbird</name>
    <dbReference type="NCBI Taxonomy" id="1566151"/>
    <lineage>
        <taxon>Eukaryota</taxon>
        <taxon>Metazoa</taxon>
        <taxon>Chordata</taxon>
        <taxon>Craniata</taxon>
        <taxon>Vertebrata</taxon>
        <taxon>Euteleostomi</taxon>
        <taxon>Archelosauria</taxon>
        <taxon>Archosauria</taxon>
        <taxon>Dinosauria</taxon>
        <taxon>Saurischia</taxon>
        <taxon>Theropoda</taxon>
        <taxon>Coelurosauria</taxon>
        <taxon>Aves</taxon>
        <taxon>Neognathae</taxon>
        <taxon>Neoaves</taxon>
        <taxon>Telluraves</taxon>
        <taxon>Australaves</taxon>
        <taxon>Passeriformes</taxon>
        <taxon>Thamnophilidae</taxon>
        <taxon>Willisornis</taxon>
    </lineage>
</organism>
<gene>
    <name evidence="1" type="ORF">WISP_138176</name>
</gene>
<proteinExistence type="predicted"/>
<keyword evidence="2" id="KW-1185">Reference proteome</keyword>
<protein>
    <submittedName>
        <fullName evidence="1">Uncharacterized protein</fullName>
    </submittedName>
</protein>
<reference evidence="1" key="1">
    <citation type="submission" date="2019-10" db="EMBL/GenBank/DDBJ databases">
        <authorList>
            <person name="Soares A.E.R."/>
            <person name="Aleixo A."/>
            <person name="Schneider P."/>
            <person name="Miyaki C.Y."/>
            <person name="Schneider M.P."/>
            <person name="Mello C."/>
            <person name="Vasconcelos A.T.R."/>
        </authorList>
    </citation>
    <scope>NUCLEOTIDE SEQUENCE</scope>
    <source>
        <tissue evidence="1">Muscle</tissue>
    </source>
</reference>
<comment type="caution">
    <text evidence="1">The sequence shown here is derived from an EMBL/GenBank/DDBJ whole genome shotgun (WGS) entry which is preliminary data.</text>
</comment>
<evidence type="ECO:0000313" key="2">
    <source>
        <dbReference type="Proteomes" id="UP001145742"/>
    </source>
</evidence>
<dbReference type="Proteomes" id="UP001145742">
    <property type="component" value="Unassembled WGS sequence"/>
</dbReference>
<accession>A0ABQ9CMW4</accession>
<evidence type="ECO:0000313" key="1">
    <source>
        <dbReference type="EMBL" id="KAJ7405715.1"/>
    </source>
</evidence>
<name>A0ABQ9CMW4_9PASS</name>